<dbReference type="Proteomes" id="UP000288024">
    <property type="component" value="Unassembled WGS sequence"/>
</dbReference>
<evidence type="ECO:0000313" key="2">
    <source>
        <dbReference type="EMBL" id="RVT67786.1"/>
    </source>
</evidence>
<accession>A0A3S2XC53</accession>
<reference evidence="2 3" key="1">
    <citation type="submission" date="2019-01" db="EMBL/GenBank/DDBJ databases">
        <title>Bacillus sp. M5HDSG1-1, whole genome shotgun sequence.</title>
        <authorList>
            <person name="Tuo L."/>
        </authorList>
    </citation>
    <scope>NUCLEOTIDE SEQUENCE [LARGE SCALE GENOMIC DNA]</scope>
    <source>
        <strain evidence="2 3">M5HDSG1-1</strain>
    </source>
</reference>
<dbReference type="AlphaFoldDB" id="A0A3S2XC53"/>
<sequence length="73" mass="8437">MEDKDYTMPAVREAGRMRKKNQSPLIVKKSTSSLPHVPTALYTRELFEKSDEVVNHLKYNKTARGTNIIHLHD</sequence>
<protein>
    <submittedName>
        <fullName evidence="2">Uncharacterized protein</fullName>
    </submittedName>
</protein>
<feature type="region of interest" description="Disordered" evidence="1">
    <location>
        <begin position="1"/>
        <end position="23"/>
    </location>
</feature>
<organism evidence="2 3">
    <name type="scientific">Niallia taxi</name>
    <dbReference type="NCBI Taxonomy" id="2499688"/>
    <lineage>
        <taxon>Bacteria</taxon>
        <taxon>Bacillati</taxon>
        <taxon>Bacillota</taxon>
        <taxon>Bacilli</taxon>
        <taxon>Bacillales</taxon>
        <taxon>Bacillaceae</taxon>
        <taxon>Niallia</taxon>
    </lineage>
</organism>
<evidence type="ECO:0000256" key="1">
    <source>
        <dbReference type="SAM" id="MobiDB-lite"/>
    </source>
</evidence>
<evidence type="ECO:0000313" key="3">
    <source>
        <dbReference type="Proteomes" id="UP000288024"/>
    </source>
</evidence>
<keyword evidence="3" id="KW-1185">Reference proteome</keyword>
<proteinExistence type="predicted"/>
<name>A0A3S2XC53_9BACI</name>
<dbReference type="EMBL" id="RZTZ01000001">
    <property type="protein sequence ID" value="RVT67786.1"/>
    <property type="molecule type" value="Genomic_DNA"/>
</dbReference>
<comment type="caution">
    <text evidence="2">The sequence shown here is derived from an EMBL/GenBank/DDBJ whole genome shotgun (WGS) entry which is preliminary data.</text>
</comment>
<dbReference type="RefSeq" id="WP_127736580.1">
    <property type="nucleotide sequence ID" value="NZ_CAJCKN010000070.1"/>
</dbReference>
<gene>
    <name evidence="2" type="ORF">EM808_04750</name>
</gene>
<dbReference type="GeneID" id="87619745"/>